<evidence type="ECO:0000313" key="5">
    <source>
        <dbReference type="Proteomes" id="UP000277256"/>
    </source>
</evidence>
<accession>A0A426UYR9</accession>
<evidence type="ECO:0000256" key="1">
    <source>
        <dbReference type="ARBA" id="ARBA00022679"/>
    </source>
</evidence>
<dbReference type="AlphaFoldDB" id="A0A426UYR9"/>
<keyword evidence="5" id="KW-1185">Reference proteome</keyword>
<keyword evidence="2" id="KW-0012">Acyltransferase</keyword>
<sequence>MVALHAAGRTAPAHPLRLPDHRGAGVLIRALRPADAAAVDALLAQLGYPQAGPAATAERIEAWTNDPSSAAYAAAVDPAPTGVPDGVAGLVAVHVCPYFERPGAWGRIVALVVSDTVRGNGIGTRLVEAAEAFALERGCVRIEVTSNDRRAGAHAFYRARGYTVQTGHSSRFLRDLTTGPAAPR</sequence>
<reference evidence="4 5" key="1">
    <citation type="submission" date="2018-12" db="EMBL/GenBank/DDBJ databases">
        <title>Glycomyces sp. YIM 121974 draft genome.</title>
        <authorList>
            <person name="Li Q."/>
        </authorList>
    </citation>
    <scope>NUCLEOTIDE SEQUENCE [LARGE SCALE GENOMIC DNA]</scope>
    <source>
        <strain evidence="4 5">YIM 121974</strain>
    </source>
</reference>
<comment type="caution">
    <text evidence="4">The sequence shown here is derived from an EMBL/GenBank/DDBJ whole genome shotgun (WGS) entry which is preliminary data.</text>
</comment>
<dbReference type="SUPFAM" id="SSF55729">
    <property type="entry name" value="Acyl-CoA N-acyltransferases (Nat)"/>
    <property type="match status" value="1"/>
</dbReference>
<dbReference type="PROSITE" id="PS51186">
    <property type="entry name" value="GNAT"/>
    <property type="match status" value="1"/>
</dbReference>
<protein>
    <submittedName>
        <fullName evidence="4">GNAT family N-acetyltransferase</fullName>
    </submittedName>
</protein>
<dbReference type="Gene3D" id="3.40.630.30">
    <property type="match status" value="1"/>
</dbReference>
<evidence type="ECO:0000256" key="2">
    <source>
        <dbReference type="ARBA" id="ARBA00023315"/>
    </source>
</evidence>
<evidence type="ECO:0000259" key="3">
    <source>
        <dbReference type="PROSITE" id="PS51186"/>
    </source>
</evidence>
<dbReference type="InterPro" id="IPR016181">
    <property type="entry name" value="Acyl_CoA_acyltransferase"/>
</dbReference>
<dbReference type="GO" id="GO:0016747">
    <property type="term" value="F:acyltransferase activity, transferring groups other than amino-acyl groups"/>
    <property type="evidence" value="ECO:0007669"/>
    <property type="project" value="InterPro"/>
</dbReference>
<dbReference type="InterPro" id="IPR050832">
    <property type="entry name" value="Bact_Acetyltransf"/>
</dbReference>
<dbReference type="CDD" id="cd04301">
    <property type="entry name" value="NAT_SF"/>
    <property type="match status" value="1"/>
</dbReference>
<evidence type="ECO:0000313" key="4">
    <source>
        <dbReference type="EMBL" id="RRR99721.1"/>
    </source>
</evidence>
<feature type="domain" description="N-acetyltransferase" evidence="3">
    <location>
        <begin position="26"/>
        <end position="183"/>
    </location>
</feature>
<gene>
    <name evidence="4" type="ORF">EIW28_13665</name>
</gene>
<organism evidence="4 5">
    <name type="scientific">Glycomyces terrestris</name>
    <dbReference type="NCBI Taxonomy" id="2493553"/>
    <lineage>
        <taxon>Bacteria</taxon>
        <taxon>Bacillati</taxon>
        <taxon>Actinomycetota</taxon>
        <taxon>Actinomycetes</taxon>
        <taxon>Glycomycetales</taxon>
        <taxon>Glycomycetaceae</taxon>
        <taxon>Glycomyces</taxon>
    </lineage>
</organism>
<keyword evidence="1 4" id="KW-0808">Transferase</keyword>
<name>A0A426UYR9_9ACTN</name>
<proteinExistence type="predicted"/>
<dbReference type="PANTHER" id="PTHR43877">
    <property type="entry name" value="AMINOALKYLPHOSPHONATE N-ACETYLTRANSFERASE-RELATED-RELATED"/>
    <property type="match status" value="1"/>
</dbReference>
<dbReference type="InterPro" id="IPR000182">
    <property type="entry name" value="GNAT_dom"/>
</dbReference>
<dbReference type="Pfam" id="PF00583">
    <property type="entry name" value="Acetyltransf_1"/>
    <property type="match status" value="1"/>
</dbReference>
<dbReference type="OrthoDB" id="9789603at2"/>
<dbReference type="EMBL" id="RSEB01000003">
    <property type="protein sequence ID" value="RRR99721.1"/>
    <property type="molecule type" value="Genomic_DNA"/>
</dbReference>
<dbReference type="Proteomes" id="UP000277256">
    <property type="component" value="Unassembled WGS sequence"/>
</dbReference>